<dbReference type="AlphaFoldDB" id="A0A0F5QAG7"/>
<evidence type="ECO:0000256" key="2">
    <source>
        <dbReference type="ARBA" id="ARBA00022618"/>
    </source>
</evidence>
<comment type="caution">
    <text evidence="5">The sequence shown here is derived from an EMBL/GenBank/DDBJ whole genome shotgun (WGS) entry which is preliminary data.</text>
</comment>
<keyword evidence="2" id="KW-0132">Cell division</keyword>
<dbReference type="PATRIC" id="fig|1293439.3.peg.1613"/>
<keyword evidence="3" id="KW-0159">Chromosome partition</keyword>
<sequence>MAKRAKQAESRPDEGLFDAELAELPPEARWGEWMNRVEAVLFAAPQPVEREALARIVGRDVSIDHLIEDIRESLRGKPYEVVNVAGGWAFRTRLAYAQAIKTSTVGLERRLELTQTELMVLVSIAYHQPTTRAGVSEILGREISRDIIGQLRDKEMISAGPRSPTPGAPFTYVTTRQFLAHFSLNTLRDLPDIEALQDAGLLKSDAGVQDVTKAHVVSSFVDESQFYRLVRVA</sequence>
<dbReference type="PANTHER" id="PTHR34298">
    <property type="entry name" value="SEGREGATION AND CONDENSATION PROTEIN B"/>
    <property type="match status" value="1"/>
</dbReference>
<dbReference type="InterPro" id="IPR005234">
    <property type="entry name" value="ScpB_csome_segregation"/>
</dbReference>
<dbReference type="Pfam" id="PF04079">
    <property type="entry name" value="SMC_ScpB"/>
    <property type="match status" value="1"/>
</dbReference>
<keyword evidence="1" id="KW-0963">Cytoplasm</keyword>
<dbReference type="SUPFAM" id="SSF46785">
    <property type="entry name" value="Winged helix' DNA-binding domain"/>
    <property type="match status" value="2"/>
</dbReference>
<dbReference type="InterPro" id="IPR036388">
    <property type="entry name" value="WH-like_DNA-bd_sf"/>
</dbReference>
<proteinExistence type="predicted"/>
<accession>A0A0F5QAG7</accession>
<protein>
    <submittedName>
        <fullName evidence="5">Transcriptional regulator</fullName>
    </submittedName>
</protein>
<dbReference type="EMBL" id="LANJ01000016">
    <property type="protein sequence ID" value="KKC37992.1"/>
    <property type="molecule type" value="Genomic_DNA"/>
</dbReference>
<evidence type="ECO:0000256" key="4">
    <source>
        <dbReference type="ARBA" id="ARBA00023306"/>
    </source>
</evidence>
<dbReference type="PIRSF" id="PIRSF019345">
    <property type="entry name" value="ScpB"/>
    <property type="match status" value="1"/>
</dbReference>
<evidence type="ECO:0000256" key="3">
    <source>
        <dbReference type="ARBA" id="ARBA00022829"/>
    </source>
</evidence>
<dbReference type="RefSeq" id="WP_046139250.1">
    <property type="nucleotide sequence ID" value="NZ_LANJ01000016.1"/>
</dbReference>
<keyword evidence="4" id="KW-0131">Cell cycle</keyword>
<reference evidence="5 6" key="1">
    <citation type="submission" date="2015-03" db="EMBL/GenBank/DDBJ databases">
        <authorList>
            <person name="Lepp D."/>
            <person name="Hassan Y.I."/>
            <person name="Li X.-Z."/>
            <person name="Zhou T."/>
        </authorList>
    </citation>
    <scope>NUCLEOTIDE SEQUENCE [LARGE SCALE GENOMIC DNA]</scope>
    <source>
        <strain evidence="5 6">E84</strain>
    </source>
</reference>
<gene>
    <name evidence="5" type="ORF">WH87_10155</name>
</gene>
<dbReference type="OrthoDB" id="9806226at2"/>
<dbReference type="STRING" id="1293439.WH87_10155"/>
<dbReference type="GO" id="GO:0051304">
    <property type="term" value="P:chromosome separation"/>
    <property type="evidence" value="ECO:0007669"/>
    <property type="project" value="InterPro"/>
</dbReference>
<dbReference type="Proteomes" id="UP000033411">
    <property type="component" value="Unassembled WGS sequence"/>
</dbReference>
<evidence type="ECO:0000256" key="1">
    <source>
        <dbReference type="ARBA" id="ARBA00022490"/>
    </source>
</evidence>
<dbReference type="Gene3D" id="1.10.10.10">
    <property type="entry name" value="Winged helix-like DNA-binding domain superfamily/Winged helix DNA-binding domain"/>
    <property type="match status" value="2"/>
</dbReference>
<evidence type="ECO:0000313" key="5">
    <source>
        <dbReference type="EMBL" id="KKC37992.1"/>
    </source>
</evidence>
<keyword evidence="6" id="KW-1185">Reference proteome</keyword>
<evidence type="ECO:0000313" key="6">
    <source>
        <dbReference type="Proteomes" id="UP000033411"/>
    </source>
</evidence>
<dbReference type="GO" id="GO:0051301">
    <property type="term" value="P:cell division"/>
    <property type="evidence" value="ECO:0007669"/>
    <property type="project" value="UniProtKB-KW"/>
</dbReference>
<name>A0A0F5QAG7_9HYPH</name>
<dbReference type="PANTHER" id="PTHR34298:SF2">
    <property type="entry name" value="SEGREGATION AND CONDENSATION PROTEIN B"/>
    <property type="match status" value="1"/>
</dbReference>
<dbReference type="InterPro" id="IPR036390">
    <property type="entry name" value="WH_DNA-bd_sf"/>
</dbReference>
<organism evidence="5 6">
    <name type="scientific">Devosia epidermidihirudinis</name>
    <dbReference type="NCBI Taxonomy" id="1293439"/>
    <lineage>
        <taxon>Bacteria</taxon>
        <taxon>Pseudomonadati</taxon>
        <taxon>Pseudomonadota</taxon>
        <taxon>Alphaproteobacteria</taxon>
        <taxon>Hyphomicrobiales</taxon>
        <taxon>Devosiaceae</taxon>
        <taxon>Devosia</taxon>
    </lineage>
</organism>